<organism evidence="2 3">
    <name type="scientific">Portunus trituberculatus</name>
    <name type="common">Swimming crab</name>
    <name type="synonym">Neptunus trituberculatus</name>
    <dbReference type="NCBI Taxonomy" id="210409"/>
    <lineage>
        <taxon>Eukaryota</taxon>
        <taxon>Metazoa</taxon>
        <taxon>Ecdysozoa</taxon>
        <taxon>Arthropoda</taxon>
        <taxon>Crustacea</taxon>
        <taxon>Multicrustacea</taxon>
        <taxon>Malacostraca</taxon>
        <taxon>Eumalacostraca</taxon>
        <taxon>Eucarida</taxon>
        <taxon>Decapoda</taxon>
        <taxon>Pleocyemata</taxon>
        <taxon>Brachyura</taxon>
        <taxon>Eubrachyura</taxon>
        <taxon>Portunoidea</taxon>
        <taxon>Portunidae</taxon>
        <taxon>Portuninae</taxon>
        <taxon>Portunus</taxon>
    </lineage>
</organism>
<feature type="region of interest" description="Disordered" evidence="1">
    <location>
        <begin position="157"/>
        <end position="180"/>
    </location>
</feature>
<sequence length="180" mass="19911">MSCAAASRQSAEPRSQTLVYSVPPPNVLLRINGSSYGRLLGPSAPLGIFETVCPKFLRVPVSIREHRLRIHTARLSPTTFLLAPVLPLAHGNLVLLFFLHRHSATSENHNPYPSHHHHYKWGVPAHPGDLARPNLPRTILNPNTLTFPCSFSSHISPSHAPALPSDNEVRRSARTDETPR</sequence>
<protein>
    <submittedName>
        <fullName evidence="2">Uncharacterized protein</fullName>
    </submittedName>
</protein>
<comment type="caution">
    <text evidence="2">The sequence shown here is derived from an EMBL/GenBank/DDBJ whole genome shotgun (WGS) entry which is preliminary data.</text>
</comment>
<name>A0A5B7EJ69_PORTR</name>
<evidence type="ECO:0000313" key="2">
    <source>
        <dbReference type="EMBL" id="MPC34451.1"/>
    </source>
</evidence>
<keyword evidence="3" id="KW-1185">Reference proteome</keyword>
<dbReference type="AlphaFoldDB" id="A0A5B7EJ69"/>
<proteinExistence type="predicted"/>
<dbReference type="EMBL" id="VSRR010003057">
    <property type="protein sequence ID" value="MPC34451.1"/>
    <property type="molecule type" value="Genomic_DNA"/>
</dbReference>
<gene>
    <name evidence="2" type="ORF">E2C01_027843</name>
</gene>
<evidence type="ECO:0000313" key="3">
    <source>
        <dbReference type="Proteomes" id="UP000324222"/>
    </source>
</evidence>
<feature type="compositionally biased region" description="Basic and acidic residues" evidence="1">
    <location>
        <begin position="167"/>
        <end position="180"/>
    </location>
</feature>
<accession>A0A5B7EJ69</accession>
<dbReference type="Proteomes" id="UP000324222">
    <property type="component" value="Unassembled WGS sequence"/>
</dbReference>
<reference evidence="2 3" key="1">
    <citation type="submission" date="2019-05" db="EMBL/GenBank/DDBJ databases">
        <title>Another draft genome of Portunus trituberculatus and its Hox gene families provides insights of decapod evolution.</title>
        <authorList>
            <person name="Jeong J.-H."/>
            <person name="Song I."/>
            <person name="Kim S."/>
            <person name="Choi T."/>
            <person name="Kim D."/>
            <person name="Ryu S."/>
            <person name="Kim W."/>
        </authorList>
    </citation>
    <scope>NUCLEOTIDE SEQUENCE [LARGE SCALE GENOMIC DNA]</scope>
    <source>
        <tissue evidence="2">Muscle</tissue>
    </source>
</reference>
<evidence type="ECO:0000256" key="1">
    <source>
        <dbReference type="SAM" id="MobiDB-lite"/>
    </source>
</evidence>